<feature type="region of interest" description="Disordered" evidence="2">
    <location>
        <begin position="517"/>
        <end position="539"/>
    </location>
</feature>
<feature type="compositionally biased region" description="Basic and acidic residues" evidence="2">
    <location>
        <begin position="740"/>
        <end position="751"/>
    </location>
</feature>
<feature type="compositionally biased region" description="Low complexity" evidence="2">
    <location>
        <begin position="699"/>
        <end position="712"/>
    </location>
</feature>
<name>A0AA39IBS9_9BILA</name>
<comment type="caution">
    <text evidence="3">The sequence shown here is derived from an EMBL/GenBank/DDBJ whole genome shotgun (WGS) entry which is preliminary data.</text>
</comment>
<dbReference type="EMBL" id="JAUCMV010000002">
    <property type="protein sequence ID" value="KAK0420735.1"/>
    <property type="molecule type" value="Genomic_DNA"/>
</dbReference>
<reference evidence="3" key="1">
    <citation type="submission" date="2023-06" db="EMBL/GenBank/DDBJ databases">
        <title>Genomic analysis of the entomopathogenic nematode Steinernema hermaphroditum.</title>
        <authorList>
            <person name="Schwarz E.M."/>
            <person name="Heppert J.K."/>
            <person name="Baniya A."/>
            <person name="Schwartz H.T."/>
            <person name="Tan C.-H."/>
            <person name="Antoshechkin I."/>
            <person name="Sternberg P.W."/>
            <person name="Goodrich-Blair H."/>
            <person name="Dillman A.R."/>
        </authorList>
    </citation>
    <scope>NUCLEOTIDE SEQUENCE</scope>
    <source>
        <strain evidence="3">PS9179</strain>
        <tissue evidence="3">Whole animal</tissue>
    </source>
</reference>
<feature type="coiled-coil region" evidence="1">
    <location>
        <begin position="380"/>
        <end position="459"/>
    </location>
</feature>
<keyword evidence="1" id="KW-0175">Coiled coil</keyword>
<proteinExistence type="predicted"/>
<feature type="region of interest" description="Disordered" evidence="2">
    <location>
        <begin position="631"/>
        <end position="781"/>
    </location>
</feature>
<protein>
    <submittedName>
        <fullName evidence="3">Uncharacterized protein</fullName>
    </submittedName>
</protein>
<evidence type="ECO:0000313" key="4">
    <source>
        <dbReference type="Proteomes" id="UP001175271"/>
    </source>
</evidence>
<sequence>MGTAHKEFWIGVDELPPFHFDFSKPLSVLLGIKPEAKVTPRDAQVEYGFDEECVLSQAAVTNPEVLEDTITYEQFGSQPFVSSTPHIAKQQKRLIAHSVVESEDMSPSPSADFASNALPVRAAVKPSSKRISTATTTTPLDEMRKGQKEFWIGIDKLPPFHFDFSKPLSVLLGIQPEVKVTPRDAQAEGGLDEERVVLQAAVIEVDMLEDAVTHEPSGSQKAEMLEDALTHEPSGSQKAEMLEDAVTHEPPGSQPCGSLTPPVVKQQKRLVAHSVVKLEDIPPSLFADFASKPLPVRAGLKPSSNRISAVTTAAPLKAEVAPAVFGVKTAVATPVSAESSYEAMEIDQSLSVRSVCVVPQALAEKTVYMEVDEQDSIAKLEDASEKREDHAEQREDIFEKRGDIIEKLEEPVDKLEGRIEKLQEVTLIEDASEKRENVIEKLEEPVAKLEDQIEKLQEVTLLEDVTLLTDSINSSSGLQETKQNISYSAKISSHLSMELINSVASTNSEKLKRAWQERRNKQKTMKERSTIVEEPEDRAKSPELITVEVASTEVPICTAAKGRDDVLVKPGRKPDKRKSMAVVDRRKVSRNMFSVGSPFVTQSPKKKKAKLASYSSRISADIPEIRQSVAEIPPLPRRSMRLRSRSPAEEKPVESINTAKSHRSVKSTSQSPVEAAKPSPTKPASVKRYRPSVKATSQSPVEAAKPSPAKPVSAKRYRPSVKANSQSPVKPAKPTRSRKNRSEVLELEKPPIVRGTTPPSDSHQEGQPLRRSSRNRVPTLQHHLGQRIEYVYDSDGNPTVERVSDVNVKRKNMNQYAMHP</sequence>
<dbReference type="Proteomes" id="UP001175271">
    <property type="component" value="Unassembled WGS sequence"/>
</dbReference>
<dbReference type="AlphaFoldDB" id="A0AA39IBS9"/>
<accession>A0AA39IBS9</accession>
<keyword evidence="4" id="KW-1185">Reference proteome</keyword>
<evidence type="ECO:0000313" key="3">
    <source>
        <dbReference type="EMBL" id="KAK0420735.1"/>
    </source>
</evidence>
<evidence type="ECO:0000256" key="2">
    <source>
        <dbReference type="SAM" id="MobiDB-lite"/>
    </source>
</evidence>
<organism evidence="3 4">
    <name type="scientific">Steinernema hermaphroditum</name>
    <dbReference type="NCBI Taxonomy" id="289476"/>
    <lineage>
        <taxon>Eukaryota</taxon>
        <taxon>Metazoa</taxon>
        <taxon>Ecdysozoa</taxon>
        <taxon>Nematoda</taxon>
        <taxon>Chromadorea</taxon>
        <taxon>Rhabditida</taxon>
        <taxon>Tylenchina</taxon>
        <taxon>Panagrolaimomorpha</taxon>
        <taxon>Strongyloidoidea</taxon>
        <taxon>Steinernematidae</taxon>
        <taxon>Steinernema</taxon>
    </lineage>
</organism>
<evidence type="ECO:0000256" key="1">
    <source>
        <dbReference type="SAM" id="Coils"/>
    </source>
</evidence>
<gene>
    <name evidence="3" type="ORF">QR680_014853</name>
</gene>